<sequence>MEWTDILGLVAGICTTVAVVPQIKKAWQTKKVEDVSPVMFSILIIGVFLWTVYGITKKDMPIIVTNGVSLALNGVMLYLMLRYRQK</sequence>
<dbReference type="RefSeq" id="WP_236132955.1">
    <property type="nucleotide sequence ID" value="NZ_JAKGTH010000006.1"/>
</dbReference>
<reference evidence="2" key="1">
    <citation type="submission" date="2022-01" db="EMBL/GenBank/DDBJ databases">
        <title>Gillisia lutea sp. nov., isolated from marine plastic residues from the Malvarosa beach (Valencia, Spain).</title>
        <authorList>
            <person name="Vidal-Verdu A."/>
            <person name="Molina-Menor E."/>
            <person name="Satari L."/>
            <person name="Pascual J."/>
            <person name="Pereto J."/>
            <person name="Porcar M."/>
        </authorList>
    </citation>
    <scope>NUCLEOTIDE SEQUENCE</scope>
    <source>
        <strain evidence="2">M10.2A</strain>
    </source>
</reference>
<dbReference type="NCBIfam" id="NF037968">
    <property type="entry name" value="SemiSWEET_2"/>
    <property type="match status" value="1"/>
</dbReference>
<evidence type="ECO:0000313" key="3">
    <source>
        <dbReference type="Proteomes" id="UP001179363"/>
    </source>
</evidence>
<dbReference type="InterPro" id="IPR047662">
    <property type="entry name" value="SemiSWEET"/>
</dbReference>
<organism evidence="2 3">
    <name type="scientific">Gillisia lutea</name>
    <dbReference type="NCBI Taxonomy" id="2909668"/>
    <lineage>
        <taxon>Bacteria</taxon>
        <taxon>Pseudomonadati</taxon>
        <taxon>Bacteroidota</taxon>
        <taxon>Flavobacteriia</taxon>
        <taxon>Flavobacteriales</taxon>
        <taxon>Flavobacteriaceae</taxon>
        <taxon>Gillisia</taxon>
    </lineage>
</organism>
<proteinExistence type="predicted"/>
<evidence type="ECO:0000256" key="1">
    <source>
        <dbReference type="SAM" id="Phobius"/>
    </source>
</evidence>
<gene>
    <name evidence="2" type="ORF">L1I30_03990</name>
</gene>
<feature type="transmembrane region" description="Helical" evidence="1">
    <location>
        <begin position="35"/>
        <end position="56"/>
    </location>
</feature>
<dbReference type="Pfam" id="PF03083">
    <property type="entry name" value="MtN3_slv"/>
    <property type="match status" value="1"/>
</dbReference>
<keyword evidence="1" id="KW-0472">Membrane</keyword>
<keyword evidence="3" id="KW-1185">Reference proteome</keyword>
<feature type="transmembrane region" description="Helical" evidence="1">
    <location>
        <begin position="6"/>
        <end position="23"/>
    </location>
</feature>
<dbReference type="InterPro" id="IPR004316">
    <property type="entry name" value="SWEET_rpt"/>
</dbReference>
<name>A0ABS9ED61_9FLAO</name>
<keyword evidence="1" id="KW-1133">Transmembrane helix</keyword>
<protein>
    <submittedName>
        <fullName evidence="2">SemiSWEET transporter</fullName>
    </submittedName>
</protein>
<keyword evidence="1" id="KW-0812">Transmembrane</keyword>
<dbReference type="Proteomes" id="UP001179363">
    <property type="component" value="Unassembled WGS sequence"/>
</dbReference>
<dbReference type="Gene3D" id="1.20.1280.290">
    <property type="match status" value="1"/>
</dbReference>
<comment type="caution">
    <text evidence="2">The sequence shown here is derived from an EMBL/GenBank/DDBJ whole genome shotgun (WGS) entry which is preliminary data.</text>
</comment>
<dbReference type="EMBL" id="JAKGTH010000006">
    <property type="protein sequence ID" value="MCF4100820.1"/>
    <property type="molecule type" value="Genomic_DNA"/>
</dbReference>
<accession>A0ABS9ED61</accession>
<feature type="transmembrane region" description="Helical" evidence="1">
    <location>
        <begin position="62"/>
        <end position="81"/>
    </location>
</feature>
<evidence type="ECO:0000313" key="2">
    <source>
        <dbReference type="EMBL" id="MCF4100820.1"/>
    </source>
</evidence>